<name>A0A3R7F058_9ACTN</name>
<dbReference type="OrthoDB" id="4561843at2"/>
<keyword evidence="2" id="KW-1185">Reference proteome</keyword>
<dbReference type="Proteomes" id="UP000028058">
    <property type="component" value="Unassembled WGS sequence"/>
</dbReference>
<reference evidence="1 2" key="1">
    <citation type="journal article" date="2014" name="Genome Announc.">
        <title>Draft Genome Sequence of Streptomyces fradiae ATCC 19609, a Strain Highly Sensitive to Antibiotics.</title>
        <authorList>
            <person name="Bekker O.B."/>
            <person name="Klimina K.M."/>
            <person name="Vatlin A.A."/>
            <person name="Zakharevich N.V."/>
            <person name="Kasianov A.S."/>
            <person name="Danilenko V.N."/>
        </authorList>
    </citation>
    <scope>NUCLEOTIDE SEQUENCE [LARGE SCALE GENOMIC DNA]</scope>
    <source>
        <strain evidence="1 2">ATCC 19609</strain>
    </source>
</reference>
<gene>
    <name evidence="1" type="ORF">SFRA_002880</name>
</gene>
<sequence length="321" mass="35511">MTDAVFRETTADPRTQSIPLSHISLEIGHLYMEDFEAGPARLREHFARVRPWVDAVLASAGNGKGARPRVSTCFLVDDYFSRFSSPAEVVPLLLTEAERCGLTIDYLARESACDMADGVRLAEAVEHRLVESPPPGSDGSRPPVKEIGWLANGERTPGVERLEAMANDLPPSWRPPAETAAHRHSVFMDVELWDDRDGRRTWSCPFLAAVWQLARLGLLRHRGEPVLRPRPRPEGGFPRDWADLAPLTRLNPAAQPFAAYRTCSVLPSRFLPVEHAVRVILGQVEVDPGALRQVAERSAGERIALPDAVADRVTHVFCAEA</sequence>
<dbReference type="EMBL" id="JNAD02000001">
    <property type="protein sequence ID" value="RKM99516.1"/>
    <property type="molecule type" value="Genomic_DNA"/>
</dbReference>
<proteinExistence type="predicted"/>
<organism evidence="1 2">
    <name type="scientific">Streptomyces xinghaiensis</name>
    <dbReference type="NCBI Taxonomy" id="1038928"/>
    <lineage>
        <taxon>Bacteria</taxon>
        <taxon>Bacillati</taxon>
        <taxon>Actinomycetota</taxon>
        <taxon>Actinomycetes</taxon>
        <taxon>Kitasatosporales</taxon>
        <taxon>Streptomycetaceae</taxon>
        <taxon>Streptomyces</taxon>
    </lineage>
</organism>
<dbReference type="NCBIfam" id="NF040566">
    <property type="entry name" value="SCO2522_fam"/>
    <property type="match status" value="1"/>
</dbReference>
<comment type="caution">
    <text evidence="1">The sequence shown here is derived from an EMBL/GenBank/DDBJ whole genome shotgun (WGS) entry which is preliminary data.</text>
</comment>
<dbReference type="AlphaFoldDB" id="A0A3R7F058"/>
<dbReference type="InterPro" id="IPR049747">
    <property type="entry name" value="SCO2522-like"/>
</dbReference>
<accession>A0A3R7F058</accession>
<evidence type="ECO:0000313" key="1">
    <source>
        <dbReference type="EMBL" id="RKM99516.1"/>
    </source>
</evidence>
<protein>
    <submittedName>
        <fullName evidence="1">Uncharacterized protein</fullName>
    </submittedName>
</protein>
<evidence type="ECO:0000313" key="2">
    <source>
        <dbReference type="Proteomes" id="UP000028058"/>
    </source>
</evidence>
<dbReference type="RefSeq" id="WP_043469183.1">
    <property type="nucleotide sequence ID" value="NZ_CP134822.1"/>
</dbReference>